<protein>
    <submittedName>
        <fullName evidence="1">Uncharacterized protein</fullName>
    </submittedName>
</protein>
<dbReference type="EMBL" id="JAOTOJ010000007">
    <property type="protein sequence ID" value="KAK9399259.1"/>
    <property type="molecule type" value="Genomic_DNA"/>
</dbReference>
<organism evidence="1 2">
    <name type="scientific">Crotalus adamanteus</name>
    <name type="common">Eastern diamondback rattlesnake</name>
    <dbReference type="NCBI Taxonomy" id="8729"/>
    <lineage>
        <taxon>Eukaryota</taxon>
        <taxon>Metazoa</taxon>
        <taxon>Chordata</taxon>
        <taxon>Craniata</taxon>
        <taxon>Vertebrata</taxon>
        <taxon>Euteleostomi</taxon>
        <taxon>Lepidosauria</taxon>
        <taxon>Squamata</taxon>
        <taxon>Bifurcata</taxon>
        <taxon>Unidentata</taxon>
        <taxon>Episquamata</taxon>
        <taxon>Toxicofera</taxon>
        <taxon>Serpentes</taxon>
        <taxon>Colubroidea</taxon>
        <taxon>Viperidae</taxon>
        <taxon>Crotalinae</taxon>
        <taxon>Crotalus</taxon>
    </lineage>
</organism>
<comment type="caution">
    <text evidence="1">The sequence shown here is derived from an EMBL/GenBank/DDBJ whole genome shotgun (WGS) entry which is preliminary data.</text>
</comment>
<dbReference type="Proteomes" id="UP001474421">
    <property type="component" value="Unassembled WGS sequence"/>
</dbReference>
<gene>
    <name evidence="1" type="ORF">NXF25_014228</name>
</gene>
<name>A0AAW1BBB0_CROAD</name>
<evidence type="ECO:0000313" key="2">
    <source>
        <dbReference type="Proteomes" id="UP001474421"/>
    </source>
</evidence>
<keyword evidence="2" id="KW-1185">Reference proteome</keyword>
<proteinExistence type="predicted"/>
<dbReference type="AlphaFoldDB" id="A0AAW1BBB0"/>
<accession>A0AAW1BBB0</accession>
<evidence type="ECO:0000313" key="1">
    <source>
        <dbReference type="EMBL" id="KAK9399259.1"/>
    </source>
</evidence>
<sequence length="72" mass="7776">MIAVLVMIVLFVKALEQFGLIDSGLEERIFQLSSVAVSLLGLEKALGQEMFSSDLEEGGVVKREANFGSDPC</sequence>
<reference evidence="1 2" key="1">
    <citation type="journal article" date="2024" name="Proc. Natl. Acad. Sci. U.S.A.">
        <title>The genetic regulatory architecture and epigenomic basis for age-related changes in rattlesnake venom.</title>
        <authorList>
            <person name="Hogan M.P."/>
            <person name="Holding M.L."/>
            <person name="Nystrom G.S."/>
            <person name="Colston T.J."/>
            <person name="Bartlett D.A."/>
            <person name="Mason A.J."/>
            <person name="Ellsworth S.A."/>
            <person name="Rautsaw R.M."/>
            <person name="Lawrence K.C."/>
            <person name="Strickland J.L."/>
            <person name="He B."/>
            <person name="Fraser P."/>
            <person name="Margres M.J."/>
            <person name="Gilbert D.M."/>
            <person name="Gibbs H.L."/>
            <person name="Parkinson C.L."/>
            <person name="Rokyta D.R."/>
        </authorList>
    </citation>
    <scope>NUCLEOTIDE SEQUENCE [LARGE SCALE GENOMIC DNA]</scope>
    <source>
        <strain evidence="1">DRR0105</strain>
    </source>
</reference>